<protein>
    <submittedName>
        <fullName evidence="8">Uncharacterized protein</fullName>
    </submittedName>
</protein>
<dbReference type="EMBL" id="AJVK01000408">
    <property type="status" value="NOT_ANNOTATED_CDS"/>
    <property type="molecule type" value="Genomic_DNA"/>
</dbReference>
<dbReference type="InterPro" id="IPR057672">
    <property type="entry name" value="TPR_IPO4/5"/>
</dbReference>
<evidence type="ECO:0000256" key="1">
    <source>
        <dbReference type="ARBA" id="ARBA00004123"/>
    </source>
</evidence>
<comment type="subcellular location">
    <subcellularLocation>
        <location evidence="2">Cytoplasm</location>
    </subcellularLocation>
    <subcellularLocation>
        <location evidence="1">Nucleus</location>
    </subcellularLocation>
</comment>
<evidence type="ECO:0000256" key="3">
    <source>
        <dbReference type="ARBA" id="ARBA00022448"/>
    </source>
</evidence>
<dbReference type="Gene3D" id="1.25.10.10">
    <property type="entry name" value="Leucine-rich Repeat Variant"/>
    <property type="match status" value="1"/>
</dbReference>
<keyword evidence="9" id="KW-1185">Reference proteome</keyword>
<keyword evidence="6" id="KW-0653">Protein transport</keyword>
<dbReference type="PROSITE" id="PS50166">
    <property type="entry name" value="IMPORTIN_B_NT"/>
    <property type="match status" value="1"/>
</dbReference>
<accession>A0A1B0D5W0</accession>
<dbReference type="GO" id="GO:0005737">
    <property type="term" value="C:cytoplasm"/>
    <property type="evidence" value="ECO:0007669"/>
    <property type="project" value="UniProtKB-SubCell"/>
</dbReference>
<dbReference type="AlphaFoldDB" id="A0A1B0D5W0"/>
<keyword evidence="4" id="KW-0963">Cytoplasm</keyword>
<keyword evidence="5" id="KW-0677">Repeat</keyword>
<evidence type="ECO:0000313" key="8">
    <source>
        <dbReference type="EnsemblMetazoa" id="PPAI002867-PA"/>
    </source>
</evidence>
<dbReference type="VEuPathDB" id="VectorBase:PPAI002867"/>
<organism evidence="8 9">
    <name type="scientific">Phlebotomus papatasi</name>
    <name type="common">Sandfly</name>
    <dbReference type="NCBI Taxonomy" id="29031"/>
    <lineage>
        <taxon>Eukaryota</taxon>
        <taxon>Metazoa</taxon>
        <taxon>Ecdysozoa</taxon>
        <taxon>Arthropoda</taxon>
        <taxon>Hexapoda</taxon>
        <taxon>Insecta</taxon>
        <taxon>Pterygota</taxon>
        <taxon>Neoptera</taxon>
        <taxon>Endopterygota</taxon>
        <taxon>Diptera</taxon>
        <taxon>Nematocera</taxon>
        <taxon>Psychodoidea</taxon>
        <taxon>Psychodidae</taxon>
        <taxon>Phlebotomus</taxon>
        <taxon>Phlebotomus</taxon>
    </lineage>
</organism>
<dbReference type="InterPro" id="IPR011989">
    <property type="entry name" value="ARM-like"/>
</dbReference>
<dbReference type="Pfam" id="PF25780">
    <property type="entry name" value="TPR_IPO5"/>
    <property type="match status" value="1"/>
</dbReference>
<dbReference type="InterPro" id="IPR040122">
    <property type="entry name" value="Importin_beta"/>
</dbReference>
<dbReference type="EnsemblMetazoa" id="PPAI002867-RA">
    <property type="protein sequence ID" value="PPAI002867-PA"/>
    <property type="gene ID" value="PPAI002867"/>
</dbReference>
<evidence type="ECO:0000313" key="9">
    <source>
        <dbReference type="Proteomes" id="UP000092462"/>
    </source>
</evidence>
<evidence type="ECO:0000256" key="5">
    <source>
        <dbReference type="ARBA" id="ARBA00022737"/>
    </source>
</evidence>
<dbReference type="SMART" id="SM00913">
    <property type="entry name" value="IBN_N"/>
    <property type="match status" value="1"/>
</dbReference>
<reference evidence="8" key="1">
    <citation type="submission" date="2022-08" db="UniProtKB">
        <authorList>
            <consortium name="EnsemblMetazoa"/>
        </authorList>
    </citation>
    <scope>IDENTIFICATION</scope>
    <source>
        <strain evidence="8">Israel</strain>
    </source>
</reference>
<dbReference type="GO" id="GO:0006606">
    <property type="term" value="P:protein import into nucleus"/>
    <property type="evidence" value="ECO:0007669"/>
    <property type="project" value="InterPro"/>
</dbReference>
<dbReference type="SUPFAM" id="SSF48371">
    <property type="entry name" value="ARM repeat"/>
    <property type="match status" value="1"/>
</dbReference>
<dbReference type="Proteomes" id="UP000092462">
    <property type="component" value="Unassembled WGS sequence"/>
</dbReference>
<sequence length="219" mass="24327">MHATHDLQEAFKRPETVPAFCDLIVSSANPQVRQYSAVLLRKRLAKLRNWQVLPQETREMIKKGILGRVVMEPERAVRNSIVQFIGVIVRHEFAKQDPWMNDVLKFIYDNCSANDANLSEIGANTLNVLTDVAPDQFVPHLEAISGMFSAALAANESSGTLASPVIFNILVALGNLVSCSLENGQSKNVYQNLVPNITKALHAFQSDPDQVSPRIFLIF</sequence>
<proteinExistence type="predicted"/>
<name>A0A1B0D5W0_PHLPP</name>
<keyword evidence="3" id="KW-0813">Transport</keyword>
<evidence type="ECO:0000256" key="2">
    <source>
        <dbReference type="ARBA" id="ARBA00004496"/>
    </source>
</evidence>
<keyword evidence="7" id="KW-0539">Nucleus</keyword>
<dbReference type="Pfam" id="PF03810">
    <property type="entry name" value="IBN_N"/>
    <property type="match status" value="1"/>
</dbReference>
<evidence type="ECO:0000256" key="4">
    <source>
        <dbReference type="ARBA" id="ARBA00022490"/>
    </source>
</evidence>
<evidence type="ECO:0000256" key="7">
    <source>
        <dbReference type="ARBA" id="ARBA00023242"/>
    </source>
</evidence>
<dbReference type="VEuPathDB" id="VectorBase:PPAPM1_001712"/>
<dbReference type="InterPro" id="IPR001494">
    <property type="entry name" value="Importin-beta_N"/>
</dbReference>
<evidence type="ECO:0000256" key="6">
    <source>
        <dbReference type="ARBA" id="ARBA00022927"/>
    </source>
</evidence>
<dbReference type="PANTHER" id="PTHR10527">
    <property type="entry name" value="IMPORTIN BETA"/>
    <property type="match status" value="1"/>
</dbReference>
<dbReference type="InterPro" id="IPR016024">
    <property type="entry name" value="ARM-type_fold"/>
</dbReference>
<dbReference type="GO" id="GO:0031267">
    <property type="term" value="F:small GTPase binding"/>
    <property type="evidence" value="ECO:0007669"/>
    <property type="project" value="InterPro"/>
</dbReference>